<evidence type="ECO:0000313" key="2">
    <source>
        <dbReference type="Proteomes" id="UP000193467"/>
    </source>
</evidence>
<dbReference type="SUPFAM" id="SSF88713">
    <property type="entry name" value="Glycoside hydrolase/deacetylase"/>
    <property type="match status" value="1"/>
</dbReference>
<comment type="caution">
    <text evidence="1">The sequence shown here is derived from an EMBL/GenBank/DDBJ whole genome shotgun (WGS) entry which is preliminary data.</text>
</comment>
<dbReference type="InterPro" id="IPR011330">
    <property type="entry name" value="Glyco_hydro/deAcase_b/a-brl"/>
</dbReference>
<dbReference type="PANTHER" id="PTHR43123">
    <property type="entry name" value="POLYSACCHARIDE DEACETYLASE-RELATED"/>
    <property type="match status" value="1"/>
</dbReference>
<dbReference type="PANTHER" id="PTHR43123:SF1">
    <property type="entry name" value="POLYSACCHARIDE DEACETYLASE-RELATED"/>
    <property type="match status" value="1"/>
</dbReference>
<keyword evidence="2" id="KW-1185">Reference proteome</keyword>
<accession>A0A1Y2G4A1</accession>
<sequence length="313" mass="35624">MVGYGMTPPSFEWPNGAKIAINFSIEWHEGGENSVDNEAAFHRGAYEGRRDLFVESLYEYGTRAGLPRVLRLFQEFGYSFSTWTNARALEATSYYGPHLVAGGHDIAAHGNRWITQTELLGGPEEEARHVAQAIDRLRAATGLQNVPTGWYYGRGTLYNKHILAKVHRDKGVPLLYSSDTYADSLYLQYYVEHPFTLDGEEDEGLLMIPYSLTNNDHRFYTKGAGFACSDDFFNLLKAEFDELLEEGRAGQPKMMTIALHSRIIGRPGRITAIRRFMEHVQNSGEAWVTTRDKIAHHFREHFPYQAPTRTLHE</sequence>
<protein>
    <recommendedName>
        <fullName evidence="3">Chitin deacetylase</fullName>
    </recommendedName>
</protein>
<dbReference type="Proteomes" id="UP000193467">
    <property type="component" value="Unassembled WGS sequence"/>
</dbReference>
<reference evidence="1 2" key="1">
    <citation type="submission" date="2016-07" db="EMBL/GenBank/DDBJ databases">
        <title>Pervasive Adenine N6-methylation of Active Genes in Fungi.</title>
        <authorList>
            <consortium name="DOE Joint Genome Institute"/>
            <person name="Mondo S.J."/>
            <person name="Dannebaum R.O."/>
            <person name="Kuo R.C."/>
            <person name="Labutti K."/>
            <person name="Haridas S."/>
            <person name="Kuo A."/>
            <person name="Salamov A."/>
            <person name="Ahrendt S.R."/>
            <person name="Lipzen A."/>
            <person name="Sullivan W."/>
            <person name="Andreopoulos W.B."/>
            <person name="Clum A."/>
            <person name="Lindquist E."/>
            <person name="Daum C."/>
            <person name="Ramamoorthy G.K."/>
            <person name="Gryganskyi A."/>
            <person name="Culley D."/>
            <person name="Magnuson J.K."/>
            <person name="James T.Y."/>
            <person name="O'Malley M.A."/>
            <person name="Stajich J.E."/>
            <person name="Spatafora J.W."/>
            <person name="Visel A."/>
            <person name="Grigoriev I.V."/>
        </authorList>
    </citation>
    <scope>NUCLEOTIDE SEQUENCE [LARGE SCALE GENOMIC DNA]</scope>
    <source>
        <strain evidence="1 2">62-1032</strain>
    </source>
</reference>
<evidence type="ECO:0008006" key="3">
    <source>
        <dbReference type="Google" id="ProtNLM"/>
    </source>
</evidence>
<dbReference type="EMBL" id="MCGR01000001">
    <property type="protein sequence ID" value="ORY92763.1"/>
    <property type="molecule type" value="Genomic_DNA"/>
</dbReference>
<gene>
    <name evidence="1" type="ORF">BCR35DRAFT_316687</name>
</gene>
<name>A0A1Y2G4A1_9BASI</name>
<organism evidence="1 2">
    <name type="scientific">Leucosporidium creatinivorum</name>
    <dbReference type="NCBI Taxonomy" id="106004"/>
    <lineage>
        <taxon>Eukaryota</taxon>
        <taxon>Fungi</taxon>
        <taxon>Dikarya</taxon>
        <taxon>Basidiomycota</taxon>
        <taxon>Pucciniomycotina</taxon>
        <taxon>Microbotryomycetes</taxon>
        <taxon>Leucosporidiales</taxon>
        <taxon>Leucosporidium</taxon>
    </lineage>
</organism>
<dbReference type="Gene3D" id="3.20.20.370">
    <property type="entry name" value="Glycoside hydrolase/deacetylase"/>
    <property type="match status" value="1"/>
</dbReference>
<proteinExistence type="predicted"/>
<dbReference type="InParanoid" id="A0A1Y2G4A1"/>
<dbReference type="OrthoDB" id="9970124at2759"/>
<dbReference type="STRING" id="106004.A0A1Y2G4A1"/>
<dbReference type="AlphaFoldDB" id="A0A1Y2G4A1"/>
<evidence type="ECO:0000313" key="1">
    <source>
        <dbReference type="EMBL" id="ORY92763.1"/>
    </source>
</evidence>
<dbReference type="GO" id="GO:0005975">
    <property type="term" value="P:carbohydrate metabolic process"/>
    <property type="evidence" value="ECO:0007669"/>
    <property type="project" value="InterPro"/>
</dbReference>